<feature type="compositionally biased region" description="Polar residues" evidence="1">
    <location>
        <begin position="516"/>
        <end position="529"/>
    </location>
</feature>
<feature type="compositionally biased region" description="Basic and acidic residues" evidence="1">
    <location>
        <begin position="1876"/>
        <end position="1885"/>
    </location>
</feature>
<evidence type="ECO:0008006" key="4">
    <source>
        <dbReference type="Google" id="ProtNLM"/>
    </source>
</evidence>
<evidence type="ECO:0000313" key="2">
    <source>
        <dbReference type="EnsemblMetazoa" id="AMIN004056-PA"/>
    </source>
</evidence>
<dbReference type="STRING" id="112268.A0A182W147"/>
<feature type="compositionally biased region" description="Low complexity" evidence="1">
    <location>
        <begin position="1848"/>
        <end position="1867"/>
    </location>
</feature>
<feature type="compositionally biased region" description="Basic and acidic residues" evidence="1">
    <location>
        <begin position="1932"/>
        <end position="1942"/>
    </location>
</feature>
<dbReference type="EnsemblMetazoa" id="AMIN004056-RA">
    <property type="protein sequence ID" value="AMIN004056-PA"/>
    <property type="gene ID" value="AMIN004056"/>
</dbReference>
<reference evidence="3" key="1">
    <citation type="submission" date="2013-03" db="EMBL/GenBank/DDBJ databases">
        <title>The Genome Sequence of Anopheles minimus MINIMUS1.</title>
        <authorList>
            <consortium name="The Broad Institute Genomics Platform"/>
            <person name="Neafsey D.E."/>
            <person name="Walton C."/>
            <person name="Walker B."/>
            <person name="Young S.K."/>
            <person name="Zeng Q."/>
            <person name="Gargeya S."/>
            <person name="Fitzgerald M."/>
            <person name="Haas B."/>
            <person name="Abouelleil A."/>
            <person name="Allen A.W."/>
            <person name="Alvarado L."/>
            <person name="Arachchi H.M."/>
            <person name="Berlin A.M."/>
            <person name="Chapman S.B."/>
            <person name="Gainer-Dewar J."/>
            <person name="Goldberg J."/>
            <person name="Griggs A."/>
            <person name="Gujja S."/>
            <person name="Hansen M."/>
            <person name="Howarth C."/>
            <person name="Imamovic A."/>
            <person name="Ireland A."/>
            <person name="Larimer J."/>
            <person name="McCowan C."/>
            <person name="Murphy C."/>
            <person name="Pearson M."/>
            <person name="Poon T.W."/>
            <person name="Priest M."/>
            <person name="Roberts A."/>
            <person name="Saif S."/>
            <person name="Shea T."/>
            <person name="Sisk P."/>
            <person name="Sykes S."/>
            <person name="Wortman J."/>
            <person name="Nusbaum C."/>
            <person name="Birren B."/>
        </authorList>
    </citation>
    <scope>NUCLEOTIDE SEQUENCE [LARGE SCALE GENOMIC DNA]</scope>
    <source>
        <strain evidence="3">MINIMUS1</strain>
    </source>
</reference>
<organism evidence="2 3">
    <name type="scientific">Anopheles minimus</name>
    <dbReference type="NCBI Taxonomy" id="112268"/>
    <lineage>
        <taxon>Eukaryota</taxon>
        <taxon>Metazoa</taxon>
        <taxon>Ecdysozoa</taxon>
        <taxon>Arthropoda</taxon>
        <taxon>Hexapoda</taxon>
        <taxon>Insecta</taxon>
        <taxon>Pterygota</taxon>
        <taxon>Neoptera</taxon>
        <taxon>Endopterygota</taxon>
        <taxon>Diptera</taxon>
        <taxon>Nematocera</taxon>
        <taxon>Culicoidea</taxon>
        <taxon>Culicidae</taxon>
        <taxon>Anophelinae</taxon>
        <taxon>Anopheles</taxon>
    </lineage>
</organism>
<feature type="region of interest" description="Disordered" evidence="1">
    <location>
        <begin position="1989"/>
        <end position="2011"/>
    </location>
</feature>
<feature type="compositionally biased region" description="Polar residues" evidence="1">
    <location>
        <begin position="1989"/>
        <end position="2002"/>
    </location>
</feature>
<feature type="compositionally biased region" description="Basic and acidic residues" evidence="1">
    <location>
        <begin position="1893"/>
        <end position="1921"/>
    </location>
</feature>
<dbReference type="Proteomes" id="UP000075920">
    <property type="component" value="Unassembled WGS sequence"/>
</dbReference>
<sequence length="2011" mass="215379">MTSKPQPDKLGRNMKALPSAMWNRAIPENDYIQLGTLRYGVRLSNTGLLDGGKPGHVAELTEGNSRASVNSYEIANGDNSVHSVGGTSSISSNGEKQNCCCIGSSGVELPWTNSFARTKLPVPSSLTKNRKSSPFASTSVGSSGAEGHHQQQLPRYPVLAPGRTNNNGTNFSQLAQSHGHGSDGYACGTDLLVDSGYRNGVTHLHSSGVDHSNANNTNGRHSQKDRNSSNQDHHHQLYDETVRQLQQQQESSPRCSTVVCCYSNSFGTGSSSKKQHSETQQHPPSQESPVSPVPSAGYQSARSYRKQHRHERSIGGYSTTALDRHDGAEYLGSNGQHGAAISNEFDDANDADVDDDLSALVIVGAAGELDQADGGCGSVISSGVGDYRNGGDDLNLNSKNALRQQHLVPQQGWPVQGQGGRKDANINNFEKRKISSELHSGGGGGSGPNSTRSISSRSGDGGVGCGRSNIRKKHSSSTGGGTDLCTDELSSTSSLSPRPTSPAPQQASPFGCVLTHSASEDTGASSPHSLQAHPPPIATPFAQRRRILQPPSSLPVVKSYSFHRVPSDAIGYSSPTISSRSPVGGIGECNQLYDGPLLNSPGRNRSFRTANHARRLQYGYLDADAFRVEKQNGLIRDEIGGEALYLRPNVTRKSSLPVLSSNSTTAASVRNHKCSDAINEIRLQSLNKYCNKLLGGTTTNTTAVITAPFRGGGVPGGLGTAAGNDANLTTVIGGTHGRTQQRPIDELEDLSFIDSSDLSSAGDDININTLVGTEHEEYGQYGRECRTQRQQYPSIIAGTAHQRTPAVGADGGDGTLPAVDSGKTVASSTATVRTVSVGAFPATSAAYRNNYIDSSSDELNSVCSGVEQRTLACDSAEPHRRNSDERWPSPSVVKCRTQCNRHDSHANDDYQAAPYCAELVRFGGGGIGEQTPSGHAATDDNYPPPSLYATGKTLGYGSACSSPDSSPAQHAGLNCFGRSNTQFHAASSGPNDRSIMEKRNNTLDRLQRLVKKTTSSSSDKQSNSGAASSGNAGPGATKTERLRELTELLKGNRAPPVPPPRRSKHANSVERTLDRRNTALSTSSLIDTSFLHGAESNLPESQLLKAKESRSVDIPYRFGDGSGQRMSTPSSPLAEHRQVNLRANVSTSNLEALHELPPVTSSVAADESKSETGPLKDDDELFAKLSRPESRTIVGSYTQKTIPFRSASFSQVDYSSGKYIRSALGALKNSILKSKDQQQSSVDSSTIPRQYCKVVESARSCSPTELYGSRTNQELGAVTQPDDTDVAKLTIKKTELNINLAPLDDYGRYHEERIDGKDLASNRNSDIETIVEDPVAEHNENVEYEGCTAQQPNISVMQASEMVLESLVEEGIPITPTSLSKDDECLQQATTCLIPVPVYDCVVSEWSTARPSEQWIDASTTEYSKFSDCLGSIKEVNENALSDATGPGIDIFSTEPLEENYHPEKITVENPPQIIEPQESVELSEDGAGSDGAGDTNEGSNGSEEAMIICTPPVSIICTEPESNEYTTIVDGSAATHKVSVVLGDGNEVEVVEVRKRHSNNEDMGDPQNCRLSNDVDEKRRLESRKSRRKGIYIQWPAIDGNNELESDHNDGGGSGGTTGEEGNVGWNPQQLGQVNEKDSSLDLSGDSFTDLSGKDTMEYGKDRESAVHSPERYLLDPTTPDSDPGKPIWPKGNRRQSLTYQSSDEKDDTLPAPALPVRALKSLLLRSDSVSDNESDRASSRDRTSASPAPGGGDADLRRYSKRPLRGPYGQMLEAEMKKPTSKVQYSEILEELTRTEGQSNHPGSPRNRGAGSQSMDETNDRHAAKAGSKPRKTSANLPVPTHVRTASSPSKLSDSSSSHSASPSKRYLCNIEQRSTDSDKSEKSMVSGGKLESKKFSLDSHLTDKSLRRGGSDVHEKPNKQRSGSSASDKQQKRSLDEVRLSQNSRTPSERSFTLLNTPETPKGLAASPELLAELLKGSSEKLVTEQLTGSSGGNASNALPSAVLNCLK</sequence>
<feature type="region of interest" description="Disordered" evidence="1">
    <location>
        <begin position="436"/>
        <end position="537"/>
    </location>
</feature>
<evidence type="ECO:0000256" key="1">
    <source>
        <dbReference type="SAM" id="MobiDB-lite"/>
    </source>
</evidence>
<dbReference type="VEuPathDB" id="VectorBase:AMIN004056"/>
<feature type="region of interest" description="Disordered" evidence="1">
    <location>
        <begin position="1049"/>
        <end position="1076"/>
    </location>
</feature>
<accession>A0A182W147</accession>
<feature type="compositionally biased region" description="Polar residues" evidence="1">
    <location>
        <begin position="1943"/>
        <end position="1962"/>
    </location>
</feature>
<feature type="compositionally biased region" description="Low complexity" evidence="1">
    <location>
        <begin position="283"/>
        <end position="295"/>
    </location>
</feature>
<feature type="compositionally biased region" description="Basic and acidic residues" evidence="1">
    <location>
        <begin position="1653"/>
        <end position="1675"/>
    </location>
</feature>
<protein>
    <recommendedName>
        <fullName evidence="4">DH domain-containing protein</fullName>
    </recommendedName>
</protein>
<feature type="compositionally biased region" description="Polar residues" evidence="1">
    <location>
        <begin position="209"/>
        <end position="220"/>
    </location>
</feature>
<keyword evidence="3" id="KW-1185">Reference proteome</keyword>
<feature type="region of interest" description="Disordered" evidence="1">
    <location>
        <begin position="1600"/>
        <end position="1971"/>
    </location>
</feature>
<feature type="compositionally biased region" description="Low complexity" evidence="1">
    <location>
        <begin position="1015"/>
        <end position="1037"/>
    </location>
</feature>
<feature type="compositionally biased region" description="Polar residues" evidence="1">
    <location>
        <begin position="163"/>
        <end position="176"/>
    </location>
</feature>
<feature type="compositionally biased region" description="Basic and acidic residues" evidence="1">
    <location>
        <begin position="222"/>
        <end position="234"/>
    </location>
</feature>
<feature type="compositionally biased region" description="Low complexity" evidence="1">
    <location>
        <begin position="489"/>
        <end position="498"/>
    </location>
</feature>
<feature type="region of interest" description="Disordered" evidence="1">
    <location>
        <begin position="269"/>
        <end position="320"/>
    </location>
</feature>
<reference evidence="2" key="2">
    <citation type="submission" date="2020-05" db="UniProtKB">
        <authorList>
            <consortium name="EnsemblMetazoa"/>
        </authorList>
    </citation>
    <scope>IDENTIFICATION</scope>
    <source>
        <strain evidence="2">MINIMUS1</strain>
    </source>
</reference>
<feature type="region of interest" description="Disordered" evidence="1">
    <location>
        <begin position="927"/>
        <end position="946"/>
    </location>
</feature>
<feature type="region of interest" description="Disordered" evidence="1">
    <location>
        <begin position="203"/>
        <end position="234"/>
    </location>
</feature>
<feature type="compositionally biased region" description="Polar residues" evidence="1">
    <location>
        <begin position="124"/>
        <end position="142"/>
    </location>
</feature>
<evidence type="ECO:0000313" key="3">
    <source>
        <dbReference type="Proteomes" id="UP000075920"/>
    </source>
</evidence>
<feature type="region of interest" description="Disordered" evidence="1">
    <location>
        <begin position="1011"/>
        <end position="1037"/>
    </location>
</feature>
<feature type="compositionally biased region" description="Basic and acidic residues" evidence="1">
    <location>
        <begin position="1735"/>
        <end position="1745"/>
    </location>
</feature>
<feature type="region of interest" description="Disordered" evidence="1">
    <location>
        <begin position="123"/>
        <end position="179"/>
    </location>
</feature>
<feature type="region of interest" description="Disordered" evidence="1">
    <location>
        <begin position="1481"/>
        <end position="1504"/>
    </location>
</feature>
<proteinExistence type="predicted"/>
<name>A0A182W147_9DIPT</name>
<feature type="compositionally biased region" description="Basic and acidic residues" evidence="1">
    <location>
        <begin position="1067"/>
        <end position="1076"/>
    </location>
</feature>
<feature type="compositionally biased region" description="Polar residues" evidence="1">
    <location>
        <begin position="269"/>
        <end position="282"/>
    </location>
</feature>